<dbReference type="InterPro" id="IPR057912">
    <property type="entry name" value="OB_CYT4_C"/>
</dbReference>
<dbReference type="AlphaFoldDB" id="A0A4Z0Z2D4"/>
<dbReference type="OrthoDB" id="2285229at2759"/>
<evidence type="ECO:0000313" key="3">
    <source>
        <dbReference type="EMBL" id="TGJ85901.1"/>
    </source>
</evidence>
<comment type="similarity">
    <text evidence="1">Belongs to the RNR ribonuclease family.</text>
</comment>
<dbReference type="InterPro" id="IPR012340">
    <property type="entry name" value="NA-bd_OB-fold"/>
</dbReference>
<dbReference type="InterPro" id="IPR056624">
    <property type="entry name" value="WH_CYT4"/>
</dbReference>
<dbReference type="InterPro" id="IPR056625">
    <property type="entry name" value="SH3_CYT4"/>
</dbReference>
<protein>
    <recommendedName>
        <fullName evidence="2">RNB domain-containing protein</fullName>
    </recommendedName>
</protein>
<dbReference type="GO" id="GO:0000932">
    <property type="term" value="C:P-body"/>
    <property type="evidence" value="ECO:0007669"/>
    <property type="project" value="TreeGrafter"/>
</dbReference>
<accession>A0A4Z0Z2D4</accession>
<dbReference type="SMART" id="SM00955">
    <property type="entry name" value="RNB"/>
    <property type="match status" value="1"/>
</dbReference>
<comment type="caution">
    <text evidence="3">The sequence shown here is derived from an EMBL/GenBank/DDBJ whole genome shotgun (WGS) entry which is preliminary data.</text>
</comment>
<proteinExistence type="inferred from homology"/>
<keyword evidence="4" id="KW-1185">Reference proteome</keyword>
<gene>
    <name evidence="3" type="ORF">E0Z10_g2845</name>
</gene>
<dbReference type="EMBL" id="SKBN01000037">
    <property type="protein sequence ID" value="TGJ85901.1"/>
    <property type="molecule type" value="Genomic_DNA"/>
</dbReference>
<name>A0A4Z0Z2D4_9PEZI</name>
<dbReference type="Pfam" id="PF23216">
    <property type="entry name" value="WHD_CYT4"/>
    <property type="match status" value="1"/>
</dbReference>
<dbReference type="GO" id="GO:0000175">
    <property type="term" value="F:3'-5'-RNA exonuclease activity"/>
    <property type="evidence" value="ECO:0007669"/>
    <property type="project" value="TreeGrafter"/>
</dbReference>
<sequence>MGAIQIDAEDSSPLFAGDELENLRSDDAMLSTGDMVELCSAGSRRPVLAICLGRINGYEHFYTISGKWFSAMGVRTLFVVNKFATLEELEPVIAALPSAEASIKDLNALQDLGEGPSRVAGAILLRKMLSFAQESEAVYQANAGTLDASSSFIGDPIKHRYLTLHEIADLLLPDASKYGGKFSSQSLYAVHRALLQDEVFFRPLRQTGHKNSYLFEVSPLSEVHIVQKAERIVREYLATKGDKNPIQSIAGSYIESFVSKAQKTIDESRKNREWSDRGIIGPSSKPLREKPDWSDTDLEILQFIELWASYQKFPQYSRLQTLGSALLRAVGRYQEARAYVPATGWTFLQEVGWIPPWEIPARYSVRFPGVEIKRGSGYVRPFMGMLDRHLKRDMLALIRQPLTKATTYCIDDITAREIDDAVSLERTSNPEKYWIHVHVADPASSFGADTPVAKYAELIPEAIYLPGHLESMLPESLIHDRFSLAPDRPCLTFSALVNTDGVILNERIAANILKNVIYMTYEDAASAIGEIRESPYSEGAHGSLDTAPKVQAVDRKMTRPNDLTEDQKSDLAILSKLGKAIQAERLAKGATPFFEPRPTATVDFSAVKQKDSDGFITASGDPSIHVHYSHRSGTDLVENAMKLANEIAARWCYERGIPIPYRTQPHALRNAALVQQYARDVLNPMLMSGVRPDEKVWRHMRSLLGFDEVSTTPGPHFTLGSDMYTKATSPLRRFGDLIVHWQIEAALLEEHRLKRKLISSSSNASMKNSDDLSFLPFSRDHLNRMLPMIRVREKQARALTNVDGADQWILQALVRAWQFKEGSLPETFKLTVWHLARGRALGRLDWFDRSAILKHESLNDVMVGAELHIGDVIEVRLTDVNIHSKQIFVEAVRVVEKAADEKQGAELPLDGADIKATLVEMA</sequence>
<dbReference type="InterPro" id="IPR050180">
    <property type="entry name" value="RNR_Ribonuclease"/>
</dbReference>
<dbReference type="Pfam" id="PF00773">
    <property type="entry name" value="RNB"/>
    <property type="match status" value="1"/>
</dbReference>
<feature type="domain" description="RNB" evidence="2">
    <location>
        <begin position="399"/>
        <end position="749"/>
    </location>
</feature>
<dbReference type="SUPFAM" id="SSF50249">
    <property type="entry name" value="Nucleic acid-binding proteins"/>
    <property type="match status" value="1"/>
</dbReference>
<dbReference type="STRING" id="37992.A0A4Z0Z2D4"/>
<dbReference type="GO" id="GO:0006402">
    <property type="term" value="P:mRNA catabolic process"/>
    <property type="evidence" value="ECO:0007669"/>
    <property type="project" value="TreeGrafter"/>
</dbReference>
<organism evidence="3 4">
    <name type="scientific">Xylaria hypoxylon</name>
    <dbReference type="NCBI Taxonomy" id="37992"/>
    <lineage>
        <taxon>Eukaryota</taxon>
        <taxon>Fungi</taxon>
        <taxon>Dikarya</taxon>
        <taxon>Ascomycota</taxon>
        <taxon>Pezizomycotina</taxon>
        <taxon>Sordariomycetes</taxon>
        <taxon>Xylariomycetidae</taxon>
        <taxon>Xylariales</taxon>
        <taxon>Xylariaceae</taxon>
        <taxon>Xylaria</taxon>
    </lineage>
</organism>
<dbReference type="PANTHER" id="PTHR23355">
    <property type="entry name" value="RIBONUCLEASE"/>
    <property type="match status" value="1"/>
</dbReference>
<dbReference type="PROSITE" id="PS01175">
    <property type="entry name" value="RIBONUCLEASE_II"/>
    <property type="match status" value="1"/>
</dbReference>
<dbReference type="InterPro" id="IPR001900">
    <property type="entry name" value="RNase_II/R"/>
</dbReference>
<dbReference type="PANTHER" id="PTHR23355:SF65">
    <property type="entry name" value="EXORIBONUCLEASE CYT-4, PUTATIVE (AFU_ORTHOLOGUE AFUA_7G01550)-RELATED"/>
    <property type="match status" value="1"/>
</dbReference>
<dbReference type="Pfam" id="PF25522">
    <property type="entry name" value="OB_cyt-4"/>
    <property type="match status" value="1"/>
</dbReference>
<dbReference type="GO" id="GO:0003723">
    <property type="term" value="F:RNA binding"/>
    <property type="evidence" value="ECO:0007669"/>
    <property type="project" value="InterPro"/>
</dbReference>
<dbReference type="InterPro" id="IPR022966">
    <property type="entry name" value="RNase_II/R_CS"/>
</dbReference>
<reference evidence="3 4" key="1">
    <citation type="submission" date="2019-03" db="EMBL/GenBank/DDBJ databases">
        <title>Draft genome sequence of Xylaria hypoxylon DSM 108379, a ubiquitous saprotrophic-parasitic fungi on hardwood.</title>
        <authorList>
            <person name="Buettner E."/>
            <person name="Leonhardt S."/>
            <person name="Gebauer A.M."/>
            <person name="Liers C."/>
            <person name="Hofrichter M."/>
            <person name="Kellner H."/>
        </authorList>
    </citation>
    <scope>NUCLEOTIDE SEQUENCE [LARGE SCALE GENOMIC DNA]</scope>
    <source>
        <strain evidence="3 4">DSM 108379</strain>
    </source>
</reference>
<dbReference type="Pfam" id="PF23214">
    <property type="entry name" value="SH3_CYT4"/>
    <property type="match status" value="1"/>
</dbReference>
<dbReference type="Proteomes" id="UP000297716">
    <property type="component" value="Unassembled WGS sequence"/>
</dbReference>
<evidence type="ECO:0000313" key="4">
    <source>
        <dbReference type="Proteomes" id="UP000297716"/>
    </source>
</evidence>
<evidence type="ECO:0000259" key="2">
    <source>
        <dbReference type="SMART" id="SM00955"/>
    </source>
</evidence>
<evidence type="ECO:0000256" key="1">
    <source>
        <dbReference type="RuleBase" id="RU003901"/>
    </source>
</evidence>